<dbReference type="PANTHER" id="PTHR40446:SF2">
    <property type="entry name" value="N-ACETYLGLUCOSAMINE-1-PHOSPHODIESTER ALPHA-N-ACETYLGLUCOSAMINIDASE"/>
    <property type="match status" value="1"/>
</dbReference>
<protein>
    <submittedName>
        <fullName evidence="2">Exopolysaccharide biosynthesis protein</fullName>
    </submittedName>
</protein>
<evidence type="ECO:0000313" key="2">
    <source>
        <dbReference type="EMBL" id="PPV15831.1"/>
    </source>
</evidence>
<dbReference type="EMBL" id="LRDH01000096">
    <property type="protein sequence ID" value="PPV15831.1"/>
    <property type="molecule type" value="Genomic_DNA"/>
</dbReference>
<dbReference type="RefSeq" id="WP_043661405.1">
    <property type="nucleotide sequence ID" value="NZ_JSEG01000001.1"/>
</dbReference>
<organism evidence="2 3">
    <name type="scientific">Clostridium butyricum</name>
    <dbReference type="NCBI Taxonomy" id="1492"/>
    <lineage>
        <taxon>Bacteria</taxon>
        <taxon>Bacillati</taxon>
        <taxon>Bacillota</taxon>
        <taxon>Clostridia</taxon>
        <taxon>Eubacteriales</taxon>
        <taxon>Clostridiaceae</taxon>
        <taxon>Clostridium</taxon>
    </lineage>
</organism>
<dbReference type="Proteomes" id="UP000238081">
    <property type="component" value="Unassembled WGS sequence"/>
</dbReference>
<dbReference type="Pfam" id="PF09992">
    <property type="entry name" value="NAGPA"/>
    <property type="match status" value="1"/>
</dbReference>
<proteinExistence type="predicted"/>
<comment type="caution">
    <text evidence="2">The sequence shown here is derived from an EMBL/GenBank/DDBJ whole genome shotgun (WGS) entry which is preliminary data.</text>
</comment>
<sequence>MIKKRNKIIIFTALILLLISSLLYSLAYRYLIERDEKAVTNSNSSSSTEKNDVTYDDWNYSCNNFSINIEKKETGDGDNKITYYVAHVNVKDISSIKSAFAQNRFGRNITETTSNIASSNNAIFAINGDYYGFREDGIIIRNGTLYRDTPTRNGLAFFNDGTINIYDETATNGNDLLAQGVTNTFSFGPSLLDNGKAITNFDNVKIDSNFGNRNIDNSNPRTGIGMISPNNFVFVVVDGRDNGYSRGMTLNEFSQLFEDLGCTYAYNLDGGGSSTMYFNGRVVNNPGGKDSERKVSDIIYIN</sequence>
<feature type="domain" description="Phosphodiester glycosidase" evidence="1">
    <location>
        <begin position="120"/>
        <end position="301"/>
    </location>
</feature>
<dbReference type="AlphaFoldDB" id="A0A0A6Q1E0"/>
<evidence type="ECO:0000259" key="1">
    <source>
        <dbReference type="Pfam" id="PF09992"/>
    </source>
</evidence>
<reference evidence="2 3" key="1">
    <citation type="submission" date="2016-01" db="EMBL/GenBank/DDBJ databases">
        <title>Characterization of the Clostridium difficile lineages that are prevalent in Hong Kong and China.</title>
        <authorList>
            <person name="Kwok J.S.-L."/>
            <person name="Lam W.-Y."/>
            <person name="Ip M."/>
            <person name="Chan T.-F."/>
            <person name="Hawkey P.M."/>
            <person name="Tsui S.K.-W."/>
        </authorList>
    </citation>
    <scope>NUCLEOTIDE SEQUENCE [LARGE SCALE GENOMIC DNA]</scope>
    <source>
        <strain evidence="2 3">300064</strain>
    </source>
</reference>
<dbReference type="PANTHER" id="PTHR40446">
    <property type="entry name" value="N-ACETYLGLUCOSAMINE-1-PHOSPHODIESTER ALPHA-N-ACETYLGLUCOSAMINIDASE"/>
    <property type="match status" value="1"/>
</dbReference>
<accession>A0A0A6Q1E0</accession>
<evidence type="ECO:0000313" key="3">
    <source>
        <dbReference type="Proteomes" id="UP000238081"/>
    </source>
</evidence>
<name>A0A0A6Q1E0_CLOBU</name>
<dbReference type="InterPro" id="IPR018711">
    <property type="entry name" value="NAGPA"/>
</dbReference>
<gene>
    <name evidence="2" type="ORF">AWN73_01710</name>
</gene>